<comment type="caution">
    <text evidence="1">The sequence shown here is derived from an EMBL/GenBank/DDBJ whole genome shotgun (WGS) entry which is preliminary data.</text>
</comment>
<sequence length="170" mass="19623">MKDSKMEIVHSSSGSVKKDATLEEKQLYEILEKLPSPKNEMNLTKDQRKWWYWFGKQFLTTKQFTQLDLMHLQTAAVSMDKRSKIIAKINKLNLLDKEDGVAGWVQVFENKTNNVTGYSTVYKQATEELDKVSAHFGLSIKDRQKLKVTEADNGQLSLWDKVLEQLKPAQ</sequence>
<evidence type="ECO:0000313" key="2">
    <source>
        <dbReference type="Proteomes" id="UP001597032"/>
    </source>
</evidence>
<name>A0ABW2ZB75_9FLAO</name>
<accession>A0ABW2ZB75</accession>
<proteinExistence type="predicted"/>
<dbReference type="Proteomes" id="UP001597032">
    <property type="component" value="Unassembled WGS sequence"/>
</dbReference>
<protein>
    <submittedName>
        <fullName evidence="1">P27 family phage terminase small subunit</fullName>
    </submittedName>
</protein>
<dbReference type="Pfam" id="PF05119">
    <property type="entry name" value="Terminase_4"/>
    <property type="match status" value="1"/>
</dbReference>
<organism evidence="1 2">
    <name type="scientific">Lutibacter aestuarii</name>
    <dbReference type="NCBI Taxonomy" id="861111"/>
    <lineage>
        <taxon>Bacteria</taxon>
        <taxon>Pseudomonadati</taxon>
        <taxon>Bacteroidota</taxon>
        <taxon>Flavobacteriia</taxon>
        <taxon>Flavobacteriales</taxon>
        <taxon>Flavobacteriaceae</taxon>
        <taxon>Lutibacter</taxon>
    </lineage>
</organism>
<keyword evidence="2" id="KW-1185">Reference proteome</keyword>
<dbReference type="InterPro" id="IPR006448">
    <property type="entry name" value="Phage_term_ssu_P27"/>
</dbReference>
<evidence type="ECO:0000313" key="1">
    <source>
        <dbReference type="EMBL" id="MFD0763002.1"/>
    </source>
</evidence>
<gene>
    <name evidence="1" type="ORF">ACFQZW_13000</name>
</gene>
<dbReference type="RefSeq" id="WP_386783565.1">
    <property type="nucleotide sequence ID" value="NZ_JBHTIC010000020.1"/>
</dbReference>
<reference evidence="2" key="1">
    <citation type="journal article" date="2019" name="Int. J. Syst. Evol. Microbiol.">
        <title>The Global Catalogue of Microorganisms (GCM) 10K type strain sequencing project: providing services to taxonomists for standard genome sequencing and annotation.</title>
        <authorList>
            <consortium name="The Broad Institute Genomics Platform"/>
            <consortium name="The Broad Institute Genome Sequencing Center for Infectious Disease"/>
            <person name="Wu L."/>
            <person name="Ma J."/>
        </authorList>
    </citation>
    <scope>NUCLEOTIDE SEQUENCE [LARGE SCALE GENOMIC DNA]</scope>
    <source>
        <strain evidence="2">CCUG 60022</strain>
    </source>
</reference>
<dbReference type="EMBL" id="JBHTIC010000020">
    <property type="protein sequence ID" value="MFD0763002.1"/>
    <property type="molecule type" value="Genomic_DNA"/>
</dbReference>